<feature type="transmembrane region" description="Helical" evidence="9">
    <location>
        <begin position="169"/>
        <end position="187"/>
    </location>
</feature>
<gene>
    <name evidence="11" type="ORF">CLV29_0795</name>
</gene>
<evidence type="ECO:0000256" key="6">
    <source>
        <dbReference type="ARBA" id="ARBA00022970"/>
    </source>
</evidence>
<feature type="transmembrane region" description="Helical" evidence="9">
    <location>
        <begin position="16"/>
        <end position="44"/>
    </location>
</feature>
<keyword evidence="5 9" id="KW-0812">Transmembrane</keyword>
<name>A0A4R7J6Z9_9ACTN</name>
<dbReference type="SUPFAM" id="SSF161098">
    <property type="entry name" value="MetI-like"/>
    <property type="match status" value="1"/>
</dbReference>
<evidence type="ECO:0000256" key="9">
    <source>
        <dbReference type="RuleBase" id="RU363032"/>
    </source>
</evidence>
<proteinExistence type="inferred from homology"/>
<evidence type="ECO:0000256" key="3">
    <source>
        <dbReference type="ARBA" id="ARBA00022448"/>
    </source>
</evidence>
<evidence type="ECO:0000259" key="10">
    <source>
        <dbReference type="PROSITE" id="PS50928"/>
    </source>
</evidence>
<dbReference type="PROSITE" id="PS50928">
    <property type="entry name" value="ABC_TM1"/>
    <property type="match status" value="1"/>
</dbReference>
<dbReference type="GO" id="GO:0006865">
    <property type="term" value="P:amino acid transport"/>
    <property type="evidence" value="ECO:0007669"/>
    <property type="project" value="UniProtKB-KW"/>
</dbReference>
<feature type="domain" description="ABC transmembrane type-1" evidence="10">
    <location>
        <begin position="17"/>
        <end position="216"/>
    </location>
</feature>
<comment type="similarity">
    <text evidence="2">Belongs to the binding-protein-dependent transport system permease family. HisMQ subfamily.</text>
</comment>
<organism evidence="11 12">
    <name type="scientific">Naumannella halotolerans</name>
    <dbReference type="NCBI Taxonomy" id="993414"/>
    <lineage>
        <taxon>Bacteria</taxon>
        <taxon>Bacillati</taxon>
        <taxon>Actinomycetota</taxon>
        <taxon>Actinomycetes</taxon>
        <taxon>Propionibacteriales</taxon>
        <taxon>Propionibacteriaceae</taxon>
        <taxon>Naumannella</taxon>
    </lineage>
</organism>
<dbReference type="Pfam" id="PF00528">
    <property type="entry name" value="BPD_transp_1"/>
    <property type="match status" value="1"/>
</dbReference>
<keyword evidence="4" id="KW-1003">Cell membrane</keyword>
<dbReference type="EMBL" id="SOAW01000001">
    <property type="protein sequence ID" value="TDT33190.1"/>
    <property type="molecule type" value="Genomic_DNA"/>
</dbReference>
<keyword evidence="6" id="KW-0029">Amino-acid transport</keyword>
<comment type="subcellular location">
    <subcellularLocation>
        <location evidence="1 9">Cell membrane</location>
        <topology evidence="1 9">Multi-pass membrane protein</topology>
    </subcellularLocation>
</comment>
<feature type="transmembrane region" description="Helical" evidence="9">
    <location>
        <begin position="193"/>
        <end position="217"/>
    </location>
</feature>
<dbReference type="InterPro" id="IPR035906">
    <property type="entry name" value="MetI-like_sf"/>
</dbReference>
<dbReference type="GO" id="GO:0022857">
    <property type="term" value="F:transmembrane transporter activity"/>
    <property type="evidence" value="ECO:0007669"/>
    <property type="project" value="InterPro"/>
</dbReference>
<evidence type="ECO:0000256" key="1">
    <source>
        <dbReference type="ARBA" id="ARBA00004651"/>
    </source>
</evidence>
<keyword evidence="12" id="KW-1185">Reference proteome</keyword>
<keyword evidence="7 9" id="KW-1133">Transmembrane helix</keyword>
<evidence type="ECO:0000256" key="7">
    <source>
        <dbReference type="ARBA" id="ARBA00022989"/>
    </source>
</evidence>
<dbReference type="PANTHER" id="PTHR30614">
    <property type="entry name" value="MEMBRANE COMPONENT OF AMINO ACID ABC TRANSPORTER"/>
    <property type="match status" value="1"/>
</dbReference>
<evidence type="ECO:0000256" key="8">
    <source>
        <dbReference type="ARBA" id="ARBA00023136"/>
    </source>
</evidence>
<dbReference type="RefSeq" id="WP_133753742.1">
    <property type="nucleotide sequence ID" value="NZ_CP171129.1"/>
</dbReference>
<evidence type="ECO:0000313" key="11">
    <source>
        <dbReference type="EMBL" id="TDT33190.1"/>
    </source>
</evidence>
<dbReference type="GO" id="GO:0043190">
    <property type="term" value="C:ATP-binding cassette (ABC) transporter complex"/>
    <property type="evidence" value="ECO:0007669"/>
    <property type="project" value="InterPro"/>
</dbReference>
<dbReference type="CDD" id="cd06261">
    <property type="entry name" value="TM_PBP2"/>
    <property type="match status" value="1"/>
</dbReference>
<comment type="caution">
    <text evidence="11">The sequence shown here is derived from an EMBL/GenBank/DDBJ whole genome shotgun (WGS) entry which is preliminary data.</text>
</comment>
<dbReference type="NCBIfam" id="TIGR01726">
    <property type="entry name" value="HEQRo_perm_3TM"/>
    <property type="match status" value="1"/>
</dbReference>
<protein>
    <submittedName>
        <fullName evidence="11">Glutamate transport system permease protein</fullName>
    </submittedName>
</protein>
<evidence type="ECO:0000313" key="12">
    <source>
        <dbReference type="Proteomes" id="UP000295371"/>
    </source>
</evidence>
<dbReference type="InterPro" id="IPR043429">
    <property type="entry name" value="ArtM/GltK/GlnP/TcyL/YhdX-like"/>
</dbReference>
<dbReference type="OrthoDB" id="3181282at2"/>
<keyword evidence="3 9" id="KW-0813">Transport</keyword>
<evidence type="ECO:0000256" key="4">
    <source>
        <dbReference type="ARBA" id="ARBA00022475"/>
    </source>
</evidence>
<feature type="transmembrane region" description="Helical" evidence="9">
    <location>
        <begin position="65"/>
        <end position="85"/>
    </location>
</feature>
<sequence>MDDLIEVLTRFDVLQAFWVTIQLAVTTIIGSSILGLVIAVMRVSPSSAMRAIGSIYIFLFRNTPLTFLVVLLYVGIAITVPVYPLGRMAPLAWNIFFWAWLGLTLYHAAYICEALRSGVNTVDLGQAEAARAIGLSFVPSLVQVILPQALRGALAPLGNAMVALIKNTTVAAAIGVAGPSVSLAGMIEFRPDLGIVSFLIIAVGFVILTLPVGYLFTSLSQRLAVRR</sequence>
<dbReference type="Proteomes" id="UP000295371">
    <property type="component" value="Unassembled WGS sequence"/>
</dbReference>
<accession>A0A4R7J6Z9</accession>
<keyword evidence="8 9" id="KW-0472">Membrane</keyword>
<feature type="transmembrane region" description="Helical" evidence="9">
    <location>
        <begin position="91"/>
        <end position="112"/>
    </location>
</feature>
<dbReference type="Gene3D" id="1.10.3720.10">
    <property type="entry name" value="MetI-like"/>
    <property type="match status" value="1"/>
</dbReference>
<dbReference type="InterPro" id="IPR000515">
    <property type="entry name" value="MetI-like"/>
</dbReference>
<reference evidence="11 12" key="1">
    <citation type="submission" date="2019-03" db="EMBL/GenBank/DDBJ databases">
        <title>Genomic Encyclopedia of Archaeal and Bacterial Type Strains, Phase II (KMG-II): from individual species to whole genera.</title>
        <authorList>
            <person name="Goeker M."/>
        </authorList>
    </citation>
    <scope>NUCLEOTIDE SEQUENCE [LARGE SCALE GENOMIC DNA]</scope>
    <source>
        <strain evidence="11 12">DSM 24323</strain>
    </source>
</reference>
<dbReference type="PANTHER" id="PTHR30614:SF37">
    <property type="entry name" value="AMINO-ACID ABC TRANSPORTER PERMEASE PROTEIN YHDX-RELATED"/>
    <property type="match status" value="1"/>
</dbReference>
<evidence type="ECO:0000256" key="5">
    <source>
        <dbReference type="ARBA" id="ARBA00022692"/>
    </source>
</evidence>
<dbReference type="AlphaFoldDB" id="A0A4R7J6Z9"/>
<dbReference type="InterPro" id="IPR010065">
    <property type="entry name" value="AA_ABC_transptr_permease_3TM"/>
</dbReference>
<evidence type="ECO:0000256" key="2">
    <source>
        <dbReference type="ARBA" id="ARBA00010072"/>
    </source>
</evidence>